<dbReference type="Proteomes" id="UP000003786">
    <property type="component" value="Chromosome 2"/>
</dbReference>
<evidence type="ECO:0000256" key="1">
    <source>
        <dbReference type="SAM" id="Phobius"/>
    </source>
</evidence>
<evidence type="ECO:0000313" key="2">
    <source>
        <dbReference type="EMBL" id="BAM40281.1"/>
    </source>
</evidence>
<keyword evidence="1" id="KW-1133">Transmembrane helix</keyword>
<dbReference type="GeneID" id="20714681"/>
<feature type="transmembrane region" description="Helical" evidence="1">
    <location>
        <begin position="265"/>
        <end position="283"/>
    </location>
</feature>
<feature type="transmembrane region" description="Helical" evidence="1">
    <location>
        <begin position="227"/>
        <end position="245"/>
    </location>
</feature>
<dbReference type="VEuPathDB" id="PiroplasmaDB:TOT_020000541"/>
<sequence>MAKRYTLLTITTTNNKNKEFTNTFSILIEHPGPWNSHISFFFSFLTRKTTSGKMIIIKLSFILTFFFLHTKRINASTSLDVTVDINKNANNPRKKHYIVNKDVISFGPPGFTEHIYEQDDSFNVTNFYFGKKKLEEGNKEITEKDVEKIAVFWKYETPVLMSIKHSHKDKPAYSYYRLTKYKYWVKIRLTADQIKHLPISGQELADLLSEILGELGDIPEDKPLPGIGFFLTIPVIFSFILPSSVCNIDFNPKPELPVNYYRNKASNQFFSRILVFLAVELFYRWSKKAPNADF</sequence>
<name>J4C3E1_THEOR</name>
<keyword evidence="1" id="KW-0472">Membrane</keyword>
<dbReference type="EMBL" id="AP011947">
    <property type="protein sequence ID" value="BAM40281.1"/>
    <property type="molecule type" value="Genomic_DNA"/>
</dbReference>
<protein>
    <submittedName>
        <fullName evidence="2">Uncharacterized protein</fullName>
    </submittedName>
</protein>
<dbReference type="RefSeq" id="XP_009690582.1">
    <property type="nucleotide sequence ID" value="XM_009692287.1"/>
</dbReference>
<proteinExistence type="predicted"/>
<accession>J4C3E1</accession>
<dbReference type="KEGG" id="tot:TOT_020000541"/>
<reference evidence="2 3" key="1">
    <citation type="journal article" date="2012" name="MBio">
        <title>Comparative genome analysis of three eukaryotic parasites with differing abilities to transform leukocytes reveals key mediators of Theileria-induced leukocyte transformation.</title>
        <authorList>
            <person name="Hayashida K."/>
            <person name="Hara Y."/>
            <person name="Abe T."/>
            <person name="Yamasaki C."/>
            <person name="Toyoda A."/>
            <person name="Kosuge T."/>
            <person name="Suzuki Y."/>
            <person name="Sato Y."/>
            <person name="Kawashima S."/>
            <person name="Katayama T."/>
            <person name="Wakaguri H."/>
            <person name="Inoue N."/>
            <person name="Homma K."/>
            <person name="Tada-Umezaki M."/>
            <person name="Yagi Y."/>
            <person name="Fujii Y."/>
            <person name="Habara T."/>
            <person name="Kanehisa M."/>
            <person name="Watanabe H."/>
            <person name="Ito K."/>
            <person name="Gojobori T."/>
            <person name="Sugawara H."/>
            <person name="Imanishi T."/>
            <person name="Weir W."/>
            <person name="Gardner M."/>
            <person name="Pain A."/>
            <person name="Shiels B."/>
            <person name="Hattori M."/>
            <person name="Nene V."/>
            <person name="Sugimoto C."/>
        </authorList>
    </citation>
    <scope>NUCLEOTIDE SEQUENCE [LARGE SCALE GENOMIC DNA]</scope>
    <source>
        <strain evidence="2 3">Shintoku</strain>
    </source>
</reference>
<gene>
    <name evidence="2" type="ORF">TOT_020000541</name>
</gene>
<dbReference type="eggNOG" id="ENOG502QXPB">
    <property type="taxonomic scope" value="Eukaryota"/>
</dbReference>
<evidence type="ECO:0000313" key="3">
    <source>
        <dbReference type="Proteomes" id="UP000003786"/>
    </source>
</evidence>
<keyword evidence="3" id="KW-1185">Reference proteome</keyword>
<dbReference type="OrthoDB" id="361209at2759"/>
<keyword evidence="1" id="KW-0812">Transmembrane</keyword>
<dbReference type="AlphaFoldDB" id="J4C3E1"/>
<organism evidence="2 3">
    <name type="scientific">Theileria orientalis strain Shintoku</name>
    <dbReference type="NCBI Taxonomy" id="869250"/>
    <lineage>
        <taxon>Eukaryota</taxon>
        <taxon>Sar</taxon>
        <taxon>Alveolata</taxon>
        <taxon>Apicomplexa</taxon>
        <taxon>Aconoidasida</taxon>
        <taxon>Piroplasmida</taxon>
        <taxon>Theileriidae</taxon>
        <taxon>Theileria</taxon>
    </lineage>
</organism>